<evidence type="ECO:0000256" key="1">
    <source>
        <dbReference type="SAM" id="SignalP"/>
    </source>
</evidence>
<gene>
    <name evidence="2" type="ORF">CALVIDRAFT_183624</name>
</gene>
<sequence>MTMLKTVYILTLLRSSACSGTVQTPSRSMRAVSRRCPDAVQVCSDPVQFLSRPVRTLFRRRSDAVQMPFSRSDAMLVLSRRCSGLFRRCSDGTVHALRDPCVMC</sequence>
<name>A0A167L2L0_CALVF</name>
<feature type="signal peptide" evidence="1">
    <location>
        <begin position="1"/>
        <end position="18"/>
    </location>
</feature>
<keyword evidence="3" id="KW-1185">Reference proteome</keyword>
<protein>
    <recommendedName>
        <fullName evidence="4">Secreted protein</fullName>
    </recommendedName>
</protein>
<keyword evidence="1" id="KW-0732">Signal</keyword>
<evidence type="ECO:0000313" key="3">
    <source>
        <dbReference type="Proteomes" id="UP000076738"/>
    </source>
</evidence>
<proteinExistence type="predicted"/>
<dbReference type="EMBL" id="KV417290">
    <property type="protein sequence ID" value="KZO95266.1"/>
    <property type="molecule type" value="Genomic_DNA"/>
</dbReference>
<dbReference type="AlphaFoldDB" id="A0A167L2L0"/>
<organism evidence="2 3">
    <name type="scientific">Calocera viscosa (strain TUFC12733)</name>
    <dbReference type="NCBI Taxonomy" id="1330018"/>
    <lineage>
        <taxon>Eukaryota</taxon>
        <taxon>Fungi</taxon>
        <taxon>Dikarya</taxon>
        <taxon>Basidiomycota</taxon>
        <taxon>Agaricomycotina</taxon>
        <taxon>Dacrymycetes</taxon>
        <taxon>Dacrymycetales</taxon>
        <taxon>Dacrymycetaceae</taxon>
        <taxon>Calocera</taxon>
    </lineage>
</organism>
<feature type="chain" id="PRO_5007889667" description="Secreted protein" evidence="1">
    <location>
        <begin position="19"/>
        <end position="104"/>
    </location>
</feature>
<accession>A0A167L2L0</accession>
<reference evidence="2 3" key="1">
    <citation type="journal article" date="2016" name="Mol. Biol. Evol.">
        <title>Comparative Genomics of Early-Diverging Mushroom-Forming Fungi Provides Insights into the Origins of Lignocellulose Decay Capabilities.</title>
        <authorList>
            <person name="Nagy L.G."/>
            <person name="Riley R."/>
            <person name="Tritt A."/>
            <person name="Adam C."/>
            <person name="Daum C."/>
            <person name="Floudas D."/>
            <person name="Sun H."/>
            <person name="Yadav J.S."/>
            <person name="Pangilinan J."/>
            <person name="Larsson K.H."/>
            <person name="Matsuura K."/>
            <person name="Barry K."/>
            <person name="Labutti K."/>
            <person name="Kuo R."/>
            <person name="Ohm R.A."/>
            <person name="Bhattacharya S.S."/>
            <person name="Shirouzu T."/>
            <person name="Yoshinaga Y."/>
            <person name="Martin F.M."/>
            <person name="Grigoriev I.V."/>
            <person name="Hibbett D.S."/>
        </authorList>
    </citation>
    <scope>NUCLEOTIDE SEQUENCE [LARGE SCALE GENOMIC DNA]</scope>
    <source>
        <strain evidence="2 3">TUFC12733</strain>
    </source>
</reference>
<dbReference type="Proteomes" id="UP000076738">
    <property type="component" value="Unassembled WGS sequence"/>
</dbReference>
<evidence type="ECO:0000313" key="2">
    <source>
        <dbReference type="EMBL" id="KZO95266.1"/>
    </source>
</evidence>
<evidence type="ECO:0008006" key="4">
    <source>
        <dbReference type="Google" id="ProtNLM"/>
    </source>
</evidence>